<protein>
    <submittedName>
        <fullName evidence="1">Uncharacterized protein</fullName>
    </submittedName>
</protein>
<organism evidence="1">
    <name type="scientific">marine sediment metagenome</name>
    <dbReference type="NCBI Taxonomy" id="412755"/>
    <lineage>
        <taxon>unclassified sequences</taxon>
        <taxon>metagenomes</taxon>
        <taxon>ecological metagenomes</taxon>
    </lineage>
</organism>
<feature type="non-terminal residue" evidence="1">
    <location>
        <position position="1"/>
    </location>
</feature>
<accession>X1J1F7</accession>
<reference evidence="1" key="1">
    <citation type="journal article" date="2014" name="Front. Microbiol.">
        <title>High frequency of phylogenetically diverse reductive dehalogenase-homologous genes in deep subseafloor sedimentary metagenomes.</title>
        <authorList>
            <person name="Kawai M."/>
            <person name="Futagami T."/>
            <person name="Toyoda A."/>
            <person name="Takaki Y."/>
            <person name="Nishi S."/>
            <person name="Hori S."/>
            <person name="Arai W."/>
            <person name="Tsubouchi T."/>
            <person name="Morono Y."/>
            <person name="Uchiyama I."/>
            <person name="Ito T."/>
            <person name="Fujiyama A."/>
            <person name="Inagaki F."/>
            <person name="Takami H."/>
        </authorList>
    </citation>
    <scope>NUCLEOTIDE SEQUENCE</scope>
    <source>
        <strain evidence="1">Expedition CK06-06</strain>
    </source>
</reference>
<dbReference type="AlphaFoldDB" id="X1J1F7"/>
<dbReference type="EMBL" id="BARU01025929">
    <property type="protein sequence ID" value="GAH72199.1"/>
    <property type="molecule type" value="Genomic_DNA"/>
</dbReference>
<comment type="caution">
    <text evidence="1">The sequence shown here is derived from an EMBL/GenBank/DDBJ whole genome shotgun (WGS) entry which is preliminary data.</text>
</comment>
<evidence type="ECO:0000313" key="1">
    <source>
        <dbReference type="EMBL" id="GAH72199.1"/>
    </source>
</evidence>
<gene>
    <name evidence="1" type="ORF">S03H2_41717</name>
</gene>
<name>X1J1F7_9ZZZZ</name>
<sequence length="132" mass="14350">NLRKLSGEDGHVVVESLEMEDPLFESETPHVAHALFHNPKTASFDYGAELYLGKTVGDKVVTSGAKAFTLAAGTSKTVDFSVSMPRLTIPDDSFHVYLEVKHLGVLLITFIGTEDVAVFVTPAVEVTEVTWD</sequence>
<proteinExistence type="predicted"/>